<dbReference type="InterPro" id="IPR032675">
    <property type="entry name" value="LRR_dom_sf"/>
</dbReference>
<evidence type="ECO:0000313" key="2">
    <source>
        <dbReference type="EMBL" id="KAI9246751.1"/>
    </source>
</evidence>
<reference evidence="2" key="2">
    <citation type="submission" date="2023-02" db="EMBL/GenBank/DDBJ databases">
        <authorList>
            <consortium name="DOE Joint Genome Institute"/>
            <person name="Mondo S.J."/>
            <person name="Chang Y."/>
            <person name="Wang Y."/>
            <person name="Ahrendt S."/>
            <person name="Andreopoulos W."/>
            <person name="Barry K."/>
            <person name="Beard J."/>
            <person name="Benny G.L."/>
            <person name="Blankenship S."/>
            <person name="Bonito G."/>
            <person name="Cuomo C."/>
            <person name="Desiro A."/>
            <person name="Gervers K.A."/>
            <person name="Hundley H."/>
            <person name="Kuo A."/>
            <person name="LaButti K."/>
            <person name="Lang B.F."/>
            <person name="Lipzen A."/>
            <person name="O'Donnell K."/>
            <person name="Pangilinan J."/>
            <person name="Reynolds N."/>
            <person name="Sandor L."/>
            <person name="Smith M.W."/>
            <person name="Tsang A."/>
            <person name="Grigoriev I.V."/>
            <person name="Stajich J.E."/>
            <person name="Spatafora J.W."/>
        </authorList>
    </citation>
    <scope>NUCLEOTIDE SEQUENCE</scope>
    <source>
        <strain evidence="2">RSA 2281</strain>
    </source>
</reference>
<dbReference type="EMBL" id="JAIXMP010000045">
    <property type="protein sequence ID" value="KAI9246751.1"/>
    <property type="molecule type" value="Genomic_DNA"/>
</dbReference>
<dbReference type="SUPFAM" id="SSF52047">
    <property type="entry name" value="RNI-like"/>
    <property type="match status" value="1"/>
</dbReference>
<dbReference type="PANTHER" id="PTHR13318">
    <property type="entry name" value="PARTNER OF PAIRED, ISOFORM B-RELATED"/>
    <property type="match status" value="1"/>
</dbReference>
<dbReference type="InterPro" id="IPR019734">
    <property type="entry name" value="TPR_rpt"/>
</dbReference>
<feature type="repeat" description="TPR" evidence="1">
    <location>
        <begin position="87"/>
        <end position="120"/>
    </location>
</feature>
<comment type="caution">
    <text evidence="2">The sequence shown here is derived from an EMBL/GenBank/DDBJ whole genome shotgun (WGS) entry which is preliminary data.</text>
</comment>
<dbReference type="GO" id="GO:0031146">
    <property type="term" value="P:SCF-dependent proteasomal ubiquitin-dependent protein catabolic process"/>
    <property type="evidence" value="ECO:0007669"/>
    <property type="project" value="TreeGrafter"/>
</dbReference>
<sequence>MMKTCSTNKQSQKLLNPLLQELRQCLEVPISTTSDNNNDVEQQLFTDLEKVIVRVLELRAKEEAKKSNMTGEIKTMRAMIDLTPNYARGYLRLGQLYAFQGYQESAIDIFKKGLDMIPPVDPVYPLLEKECEYAKMRSEKRIDFIANLPYEVVGYVVDSNFLTMDAIWASIRVSRLWREKLVQIVGPSWEELYISKYSHQDQIKILPAVFRHVVDFTLDETAEVIRTYSDLFQPEYFPKIQILQIHEDFPRNINGPVYQSGVQDALSCILSTITNTLHTLTLTLLDISHAPSLTFIVATCRNLMHLTFKAEINDLDSLFTGMDQLSHETRLRSLDLQASHLSRGENMGVIPKNGIETLLRCSPFLQYLSLEGCRYNDDIIPNIQQHCPKLNQLLLSRSLCSIGIAAFIQKFGVLSALSPTIARTSHDDGNSELQMLVLGGRFSVKHVQSLLNKTHGFLVTLCLGINEEGVNDSVSTVSPEKERERVQQFWETVSQFNMTSLKRLVINQKSSFATVDNNDAIGKIIRRSPHLHTLELNDFHGANGITDNLMEAIATQKQLSTLYLQRSQLLLSNAAGVRQLLVDLPIEILDMNGSCGLEDEFLQCIPGWKRMKKISLGKGKNLTPDGIFQFTEALAQLAWLSEIRSFGINFTDEALMNFCNCKCLKLLSMERSLGTTETRTALRARGVYIP</sequence>
<dbReference type="Gene3D" id="3.80.10.10">
    <property type="entry name" value="Ribonuclease Inhibitor"/>
    <property type="match status" value="2"/>
</dbReference>
<dbReference type="Proteomes" id="UP001209540">
    <property type="component" value="Unassembled WGS sequence"/>
</dbReference>
<dbReference type="GO" id="GO:0019005">
    <property type="term" value="C:SCF ubiquitin ligase complex"/>
    <property type="evidence" value="ECO:0007669"/>
    <property type="project" value="TreeGrafter"/>
</dbReference>
<gene>
    <name evidence="2" type="ORF">BDA99DRAFT_576563</name>
</gene>
<evidence type="ECO:0000313" key="3">
    <source>
        <dbReference type="Proteomes" id="UP001209540"/>
    </source>
</evidence>
<reference evidence="2" key="1">
    <citation type="journal article" date="2022" name="IScience">
        <title>Evolution of zygomycete secretomes and the origins of terrestrial fungal ecologies.</title>
        <authorList>
            <person name="Chang Y."/>
            <person name="Wang Y."/>
            <person name="Mondo S."/>
            <person name="Ahrendt S."/>
            <person name="Andreopoulos W."/>
            <person name="Barry K."/>
            <person name="Beard J."/>
            <person name="Benny G.L."/>
            <person name="Blankenship S."/>
            <person name="Bonito G."/>
            <person name="Cuomo C."/>
            <person name="Desiro A."/>
            <person name="Gervers K.A."/>
            <person name="Hundley H."/>
            <person name="Kuo A."/>
            <person name="LaButti K."/>
            <person name="Lang B.F."/>
            <person name="Lipzen A."/>
            <person name="O'Donnell K."/>
            <person name="Pangilinan J."/>
            <person name="Reynolds N."/>
            <person name="Sandor L."/>
            <person name="Smith M.E."/>
            <person name="Tsang A."/>
            <person name="Grigoriev I.V."/>
            <person name="Stajich J.E."/>
            <person name="Spatafora J.W."/>
        </authorList>
    </citation>
    <scope>NUCLEOTIDE SEQUENCE</scope>
    <source>
        <strain evidence="2">RSA 2281</strain>
    </source>
</reference>
<keyword evidence="1" id="KW-0802">TPR repeat</keyword>
<protein>
    <submittedName>
        <fullName evidence="2">Uncharacterized protein</fullName>
    </submittedName>
</protein>
<dbReference type="PROSITE" id="PS50005">
    <property type="entry name" value="TPR"/>
    <property type="match status" value="1"/>
</dbReference>
<proteinExistence type="predicted"/>
<dbReference type="SUPFAM" id="SSF48452">
    <property type="entry name" value="TPR-like"/>
    <property type="match status" value="1"/>
</dbReference>
<name>A0AAD5JXQ2_9FUNG</name>
<organism evidence="2 3">
    <name type="scientific">Phascolomyces articulosus</name>
    <dbReference type="NCBI Taxonomy" id="60185"/>
    <lineage>
        <taxon>Eukaryota</taxon>
        <taxon>Fungi</taxon>
        <taxon>Fungi incertae sedis</taxon>
        <taxon>Mucoromycota</taxon>
        <taxon>Mucoromycotina</taxon>
        <taxon>Mucoromycetes</taxon>
        <taxon>Mucorales</taxon>
        <taxon>Lichtheimiaceae</taxon>
        <taxon>Phascolomyces</taxon>
    </lineage>
</organism>
<accession>A0AAD5JXQ2</accession>
<dbReference type="AlphaFoldDB" id="A0AAD5JXQ2"/>
<dbReference type="Gene3D" id="1.25.40.10">
    <property type="entry name" value="Tetratricopeptide repeat domain"/>
    <property type="match status" value="1"/>
</dbReference>
<dbReference type="InterPro" id="IPR011990">
    <property type="entry name" value="TPR-like_helical_dom_sf"/>
</dbReference>
<evidence type="ECO:0000256" key="1">
    <source>
        <dbReference type="PROSITE-ProRule" id="PRU00339"/>
    </source>
</evidence>
<keyword evidence="3" id="KW-1185">Reference proteome</keyword>